<dbReference type="AlphaFoldDB" id="A0A3S5C1F2"/>
<dbReference type="GO" id="GO:0007165">
    <property type="term" value="P:signal transduction"/>
    <property type="evidence" value="ECO:0007669"/>
    <property type="project" value="InterPro"/>
</dbReference>
<name>A0A3S5C1F2_9PLAT</name>
<dbReference type="Proteomes" id="UP000784294">
    <property type="component" value="Unassembled WGS sequence"/>
</dbReference>
<gene>
    <name evidence="2" type="ORF">PXEA_LOCUS22517</name>
</gene>
<sequence>MSLLRIERGTMNSFKLVGDLLVFIAREGVAVTDLFRRPGNPQDMKKIISDLESCRVINWTDYNFYTLANIAKRFLLYVDGGLLGAAAEEALLNTLDLPDDQSRIEAMHRQAFSISTAREYHFLDFNCILLFSMRITKIV</sequence>
<dbReference type="InterPro" id="IPR000198">
    <property type="entry name" value="RhoGAP_dom"/>
</dbReference>
<dbReference type="InterPro" id="IPR008936">
    <property type="entry name" value="Rho_GTPase_activation_prot"/>
</dbReference>
<organism evidence="2 3">
    <name type="scientific">Protopolystoma xenopodis</name>
    <dbReference type="NCBI Taxonomy" id="117903"/>
    <lineage>
        <taxon>Eukaryota</taxon>
        <taxon>Metazoa</taxon>
        <taxon>Spiralia</taxon>
        <taxon>Lophotrochozoa</taxon>
        <taxon>Platyhelminthes</taxon>
        <taxon>Monogenea</taxon>
        <taxon>Polyopisthocotylea</taxon>
        <taxon>Polystomatidea</taxon>
        <taxon>Polystomatidae</taxon>
        <taxon>Protopolystoma</taxon>
    </lineage>
</organism>
<protein>
    <recommendedName>
        <fullName evidence="1">Rho-GAP domain-containing protein</fullName>
    </recommendedName>
</protein>
<feature type="domain" description="Rho-GAP" evidence="1">
    <location>
        <begin position="17"/>
        <end position="115"/>
    </location>
</feature>
<comment type="caution">
    <text evidence="2">The sequence shown here is derived from an EMBL/GenBank/DDBJ whole genome shotgun (WGS) entry which is preliminary data.</text>
</comment>
<evidence type="ECO:0000259" key="1">
    <source>
        <dbReference type="Pfam" id="PF00620"/>
    </source>
</evidence>
<accession>A0A3S5C1F2</accession>
<evidence type="ECO:0000313" key="2">
    <source>
        <dbReference type="EMBL" id="VEL29077.1"/>
    </source>
</evidence>
<dbReference type="SUPFAM" id="SSF48350">
    <property type="entry name" value="GTPase activation domain, GAP"/>
    <property type="match status" value="1"/>
</dbReference>
<evidence type="ECO:0000313" key="3">
    <source>
        <dbReference type="Proteomes" id="UP000784294"/>
    </source>
</evidence>
<reference evidence="2" key="1">
    <citation type="submission" date="2018-11" db="EMBL/GenBank/DDBJ databases">
        <authorList>
            <consortium name="Pathogen Informatics"/>
        </authorList>
    </citation>
    <scope>NUCLEOTIDE SEQUENCE</scope>
</reference>
<dbReference type="OrthoDB" id="9994905at2759"/>
<proteinExistence type="predicted"/>
<dbReference type="Pfam" id="PF00620">
    <property type="entry name" value="RhoGAP"/>
    <property type="match status" value="1"/>
</dbReference>
<dbReference type="EMBL" id="CAAALY010100118">
    <property type="protein sequence ID" value="VEL29077.1"/>
    <property type="molecule type" value="Genomic_DNA"/>
</dbReference>
<keyword evidence="3" id="KW-1185">Reference proteome</keyword>
<dbReference type="Gene3D" id="1.10.555.10">
    <property type="entry name" value="Rho GTPase activation protein"/>
    <property type="match status" value="1"/>
</dbReference>